<keyword evidence="3" id="KW-0732">Signal</keyword>
<evidence type="ECO:0000313" key="6">
    <source>
        <dbReference type="Proteomes" id="UP000638353"/>
    </source>
</evidence>
<keyword evidence="2" id="KW-0378">Hydrolase</keyword>
<dbReference type="PRINTS" id="PR00793">
    <property type="entry name" value="PROAMNOPTASE"/>
</dbReference>
<feature type="domain" description="AB hydrolase-1" evidence="4">
    <location>
        <begin position="71"/>
        <end position="340"/>
    </location>
</feature>
<reference evidence="5" key="1">
    <citation type="journal article" date="2014" name="Int. J. Syst. Evol. Microbiol.">
        <title>Complete genome sequence of Corynebacterium casei LMG S-19264T (=DSM 44701T), isolated from a smear-ripened cheese.</title>
        <authorList>
            <consortium name="US DOE Joint Genome Institute (JGI-PGF)"/>
            <person name="Walter F."/>
            <person name="Albersmeier A."/>
            <person name="Kalinowski J."/>
            <person name="Ruckert C."/>
        </authorList>
    </citation>
    <scope>NUCLEOTIDE SEQUENCE</scope>
    <source>
        <strain evidence="5">JCM 4637</strain>
    </source>
</reference>
<dbReference type="InterPro" id="IPR002410">
    <property type="entry name" value="Peptidase_S33"/>
</dbReference>
<feature type="chain" id="PRO_5038407670" evidence="3">
    <location>
        <begin position="21"/>
        <end position="369"/>
    </location>
</feature>
<dbReference type="SUPFAM" id="SSF53474">
    <property type="entry name" value="alpha/beta-Hydrolases"/>
    <property type="match status" value="1"/>
</dbReference>
<dbReference type="Gene3D" id="3.40.50.1820">
    <property type="entry name" value="alpha/beta hydrolase"/>
    <property type="match status" value="1"/>
</dbReference>
<evidence type="ECO:0000256" key="1">
    <source>
        <dbReference type="ARBA" id="ARBA00010088"/>
    </source>
</evidence>
<gene>
    <name evidence="5" type="ORF">GCM10010334_34000</name>
</gene>
<comment type="similarity">
    <text evidence="1">Belongs to the peptidase S33 family.</text>
</comment>
<name>A0A918WY71_9ACTN</name>
<dbReference type="InterPro" id="IPR050266">
    <property type="entry name" value="AB_hydrolase_sf"/>
</dbReference>
<evidence type="ECO:0000256" key="2">
    <source>
        <dbReference type="ARBA" id="ARBA00022801"/>
    </source>
</evidence>
<reference evidence="5" key="2">
    <citation type="submission" date="2020-09" db="EMBL/GenBank/DDBJ databases">
        <authorList>
            <person name="Sun Q."/>
            <person name="Ohkuma M."/>
        </authorList>
    </citation>
    <scope>NUCLEOTIDE SEQUENCE</scope>
    <source>
        <strain evidence="5">JCM 4637</strain>
    </source>
</reference>
<dbReference type="RefSeq" id="WP_189824119.1">
    <property type="nucleotide sequence ID" value="NZ_BMVC01000006.1"/>
</dbReference>
<dbReference type="GO" id="GO:0016020">
    <property type="term" value="C:membrane"/>
    <property type="evidence" value="ECO:0007669"/>
    <property type="project" value="TreeGrafter"/>
</dbReference>
<dbReference type="Pfam" id="PF00561">
    <property type="entry name" value="Abhydrolase_1"/>
    <property type="match status" value="1"/>
</dbReference>
<sequence>MNVLATAATALLAAPPAGVAALLAHRAVHRVRAARRLRITTPGGIDEQGYVRINGLDHWVSVRGENVGANPVVLELHGGPGASNSPYANRTRSWERHFTVVRWDMRGTGRTLGHSGADAQGELTFPQLLADALEMTHHVRERLGVDRVILLANSYGTAFGLRLARSHPHLYSAYVGTDQNIHTAHGENTAHAALLTRLRDAGKHKQLATVEAMGPDARHWTARQRADFAKLTVGSDPFTLRVFKSVVLKSLWLSPLHTLRDLSCFLKGQTLSERITEDTGDFDDRADGTRFELPFFVFQGDRDVITPPEAAKAYFDEVQAPHKEFVHLRQASHFASFHHPDRFLDLLLTKVLPVVTADGATPRPAPATV</sequence>
<accession>A0A918WY71</accession>
<evidence type="ECO:0000256" key="3">
    <source>
        <dbReference type="SAM" id="SignalP"/>
    </source>
</evidence>
<dbReference type="Proteomes" id="UP000638353">
    <property type="component" value="Unassembled WGS sequence"/>
</dbReference>
<dbReference type="InterPro" id="IPR029058">
    <property type="entry name" value="AB_hydrolase_fold"/>
</dbReference>
<evidence type="ECO:0000313" key="5">
    <source>
        <dbReference type="EMBL" id="GHC95120.1"/>
    </source>
</evidence>
<dbReference type="InterPro" id="IPR000073">
    <property type="entry name" value="AB_hydrolase_1"/>
</dbReference>
<evidence type="ECO:0000259" key="4">
    <source>
        <dbReference type="Pfam" id="PF00561"/>
    </source>
</evidence>
<dbReference type="AlphaFoldDB" id="A0A918WY71"/>
<dbReference type="PANTHER" id="PTHR43798">
    <property type="entry name" value="MONOACYLGLYCEROL LIPASE"/>
    <property type="match status" value="1"/>
</dbReference>
<dbReference type="EMBL" id="BMVC01000006">
    <property type="protein sequence ID" value="GHC95120.1"/>
    <property type="molecule type" value="Genomic_DNA"/>
</dbReference>
<dbReference type="GO" id="GO:0004177">
    <property type="term" value="F:aminopeptidase activity"/>
    <property type="evidence" value="ECO:0007669"/>
    <property type="project" value="UniProtKB-EC"/>
</dbReference>
<dbReference type="PANTHER" id="PTHR43798:SF33">
    <property type="entry name" value="HYDROLASE, PUTATIVE (AFU_ORTHOLOGUE AFUA_2G14860)-RELATED"/>
    <property type="match status" value="1"/>
</dbReference>
<feature type="signal peptide" evidence="3">
    <location>
        <begin position="1"/>
        <end position="20"/>
    </location>
</feature>
<protein>
    <submittedName>
        <fullName evidence="5">Proline iminopeptidase</fullName>
    </submittedName>
</protein>
<organism evidence="5 6">
    <name type="scientific">Streptomyces finlayi</name>
    <dbReference type="NCBI Taxonomy" id="67296"/>
    <lineage>
        <taxon>Bacteria</taxon>
        <taxon>Bacillati</taxon>
        <taxon>Actinomycetota</taxon>
        <taxon>Actinomycetes</taxon>
        <taxon>Kitasatosporales</taxon>
        <taxon>Streptomycetaceae</taxon>
        <taxon>Streptomyces</taxon>
    </lineage>
</organism>
<dbReference type="GO" id="GO:0006508">
    <property type="term" value="P:proteolysis"/>
    <property type="evidence" value="ECO:0007669"/>
    <property type="project" value="InterPro"/>
</dbReference>
<comment type="caution">
    <text evidence="5">The sequence shown here is derived from an EMBL/GenBank/DDBJ whole genome shotgun (WGS) entry which is preliminary data.</text>
</comment>
<proteinExistence type="inferred from homology"/>